<organism evidence="1 2">
    <name type="scientific">Piloderma croceum (strain F 1598)</name>
    <dbReference type="NCBI Taxonomy" id="765440"/>
    <lineage>
        <taxon>Eukaryota</taxon>
        <taxon>Fungi</taxon>
        <taxon>Dikarya</taxon>
        <taxon>Basidiomycota</taxon>
        <taxon>Agaricomycotina</taxon>
        <taxon>Agaricomycetes</taxon>
        <taxon>Agaricomycetidae</taxon>
        <taxon>Atheliales</taxon>
        <taxon>Atheliaceae</taxon>
        <taxon>Piloderma</taxon>
    </lineage>
</organism>
<dbReference type="Proteomes" id="UP000054166">
    <property type="component" value="Unassembled WGS sequence"/>
</dbReference>
<dbReference type="InParanoid" id="A0A0C3FQ34"/>
<name>A0A0C3FQ34_PILCF</name>
<dbReference type="SUPFAM" id="SSF52047">
    <property type="entry name" value="RNI-like"/>
    <property type="match status" value="1"/>
</dbReference>
<dbReference type="AlphaFoldDB" id="A0A0C3FQ34"/>
<reference evidence="2" key="2">
    <citation type="submission" date="2015-01" db="EMBL/GenBank/DDBJ databases">
        <title>Evolutionary Origins and Diversification of the Mycorrhizal Mutualists.</title>
        <authorList>
            <consortium name="DOE Joint Genome Institute"/>
            <consortium name="Mycorrhizal Genomics Consortium"/>
            <person name="Kohler A."/>
            <person name="Kuo A."/>
            <person name="Nagy L.G."/>
            <person name="Floudas D."/>
            <person name="Copeland A."/>
            <person name="Barry K.W."/>
            <person name="Cichocki N."/>
            <person name="Veneault-Fourrey C."/>
            <person name="LaButti K."/>
            <person name="Lindquist E.A."/>
            <person name="Lipzen A."/>
            <person name="Lundell T."/>
            <person name="Morin E."/>
            <person name="Murat C."/>
            <person name="Riley R."/>
            <person name="Ohm R."/>
            <person name="Sun H."/>
            <person name="Tunlid A."/>
            <person name="Henrissat B."/>
            <person name="Grigoriev I.V."/>
            <person name="Hibbett D.S."/>
            <person name="Martin F."/>
        </authorList>
    </citation>
    <scope>NUCLEOTIDE SEQUENCE [LARGE SCALE GENOMIC DNA]</scope>
    <source>
        <strain evidence="2">F 1598</strain>
    </source>
</reference>
<reference evidence="1 2" key="1">
    <citation type="submission" date="2014-04" db="EMBL/GenBank/DDBJ databases">
        <authorList>
            <consortium name="DOE Joint Genome Institute"/>
            <person name="Kuo A."/>
            <person name="Tarkka M."/>
            <person name="Buscot F."/>
            <person name="Kohler A."/>
            <person name="Nagy L.G."/>
            <person name="Floudas D."/>
            <person name="Copeland A."/>
            <person name="Barry K.W."/>
            <person name="Cichocki N."/>
            <person name="Veneault-Fourrey C."/>
            <person name="LaButti K."/>
            <person name="Lindquist E.A."/>
            <person name="Lipzen A."/>
            <person name="Lundell T."/>
            <person name="Morin E."/>
            <person name="Murat C."/>
            <person name="Sun H."/>
            <person name="Tunlid A."/>
            <person name="Henrissat B."/>
            <person name="Grigoriev I.V."/>
            <person name="Hibbett D.S."/>
            <person name="Martin F."/>
            <person name="Nordberg H.P."/>
            <person name="Cantor M.N."/>
            <person name="Hua S.X."/>
        </authorList>
    </citation>
    <scope>NUCLEOTIDE SEQUENCE [LARGE SCALE GENOMIC DNA]</scope>
    <source>
        <strain evidence="1 2">F 1598</strain>
    </source>
</reference>
<dbReference type="OrthoDB" id="2269034at2759"/>
<evidence type="ECO:0000313" key="2">
    <source>
        <dbReference type="Proteomes" id="UP000054166"/>
    </source>
</evidence>
<sequence>MNSGTQLGRLLNGKCARHAALSSSTLISSAVQTPSLPAETLREIFLYCMAGSFGDLNPANVPLALRRVSTTWRDISDSMPCLWSTITVTPSQILPQNVQVIKKWLGRSGTTRLLDISIQVPPDFPDLDLLAAILAEFMPTCRRWQNLVLSIPVEFLPMLLSNPDAPLPALESLKLAMNHQPQFTVHASATRLRSVSLLALPPLVMPSGWCNLNLAWGQITHLNIQTVTGTIDSIWDIFFQCPQLLSLIIVAPNNSSIPKIPFHRLNIFHSNIRQLSMFVNARSAVIGCFLDGLCLHELQELRLSFTDITNGETNFWPKTAILDLRRRCLPPLATVSVAGKNILEKDLVEFVHEMRYLERLQVTYGTRELVTPYVRSLLPQTNAAVLHQRAVYRDEVQNAPFLV</sequence>
<dbReference type="Gene3D" id="3.80.10.10">
    <property type="entry name" value="Ribonuclease Inhibitor"/>
    <property type="match status" value="1"/>
</dbReference>
<gene>
    <name evidence="1" type="ORF">PILCRDRAFT_816160</name>
</gene>
<proteinExistence type="predicted"/>
<evidence type="ECO:0000313" key="1">
    <source>
        <dbReference type="EMBL" id="KIM86230.1"/>
    </source>
</evidence>
<keyword evidence="2" id="KW-1185">Reference proteome</keyword>
<accession>A0A0C3FQ34</accession>
<dbReference type="InterPro" id="IPR032675">
    <property type="entry name" value="LRR_dom_sf"/>
</dbReference>
<dbReference type="EMBL" id="KN832982">
    <property type="protein sequence ID" value="KIM86230.1"/>
    <property type="molecule type" value="Genomic_DNA"/>
</dbReference>
<protein>
    <submittedName>
        <fullName evidence="1">Uncharacterized protein</fullName>
    </submittedName>
</protein>
<dbReference type="HOGENOM" id="CLU_683551_0_0_1"/>